<evidence type="ECO:0000256" key="1">
    <source>
        <dbReference type="ARBA" id="ARBA00004141"/>
    </source>
</evidence>
<evidence type="ECO:0000256" key="5">
    <source>
        <dbReference type="SAM" id="MobiDB-lite"/>
    </source>
</evidence>
<evidence type="ECO:0000313" key="9">
    <source>
        <dbReference type="EMBL" id="OAQ76986.1"/>
    </source>
</evidence>
<evidence type="ECO:0000256" key="2">
    <source>
        <dbReference type="ARBA" id="ARBA00022692"/>
    </source>
</evidence>
<evidence type="ECO:0000313" key="10">
    <source>
        <dbReference type="Proteomes" id="UP000078340"/>
    </source>
</evidence>
<dbReference type="EMBL" id="LSBI01000027">
    <property type="protein sequence ID" value="OAQ63918.1"/>
    <property type="molecule type" value="Genomic_DNA"/>
</dbReference>
<feature type="transmembrane region" description="Helical" evidence="6">
    <location>
        <begin position="82"/>
        <end position="101"/>
    </location>
</feature>
<dbReference type="PANTHER" id="PTHR23294:SF59">
    <property type="entry name" value="UNC93-LIKE PROTEIN C922.05C"/>
    <property type="match status" value="1"/>
</dbReference>
<dbReference type="EMBL" id="JAWRVI010000005">
    <property type="protein sequence ID" value="KAK4093862.1"/>
    <property type="molecule type" value="Genomic_DNA"/>
</dbReference>
<dbReference type="InterPro" id="IPR036259">
    <property type="entry name" value="MFS_trans_sf"/>
</dbReference>
<dbReference type="Proteomes" id="UP000078240">
    <property type="component" value="Unassembled WGS sequence"/>
</dbReference>
<dbReference type="KEGG" id="plj:28893398"/>
<dbReference type="OMA" id="WLASWKF"/>
<comment type="caution">
    <text evidence="8">The sequence shown here is derived from an EMBL/GenBank/DDBJ whole genome shotgun (WGS) entry which is preliminary data.</text>
</comment>
<feature type="transmembrane region" description="Helical" evidence="6">
    <location>
        <begin position="410"/>
        <end position="428"/>
    </location>
</feature>
<dbReference type="GO" id="GO:0016020">
    <property type="term" value="C:membrane"/>
    <property type="evidence" value="ECO:0007669"/>
    <property type="project" value="UniProtKB-SubCell"/>
</dbReference>
<dbReference type="Proteomes" id="UP001287286">
    <property type="component" value="Unassembled WGS sequence"/>
</dbReference>
<dbReference type="AlphaFoldDB" id="A0A179FEZ9"/>
<protein>
    <submittedName>
        <fullName evidence="8">Membrane transporter protein</fullName>
    </submittedName>
</protein>
<proteinExistence type="predicted"/>
<feature type="transmembrane region" description="Helical" evidence="6">
    <location>
        <begin position="299"/>
        <end position="322"/>
    </location>
</feature>
<dbReference type="InterPro" id="IPR051617">
    <property type="entry name" value="UNC-93-like_regulator"/>
</dbReference>
<reference evidence="8 10" key="1">
    <citation type="submission" date="2016-02" db="EMBL/GenBank/DDBJ databases">
        <title>Biosynthesis of antibiotic leucinostatins and their inhibition on Phytophthora in bio-control Purpureocillium lilacinum.</title>
        <authorList>
            <person name="Wang G."/>
            <person name="Liu Z."/>
            <person name="Lin R."/>
            <person name="Li E."/>
            <person name="Mao Z."/>
            <person name="Ling J."/>
            <person name="Yin W."/>
            <person name="Xie B."/>
        </authorList>
    </citation>
    <scope>NUCLEOTIDE SEQUENCE [LARGE SCALE GENOMIC DNA]</scope>
    <source>
        <strain evidence="9">PLBJ-1</strain>
        <strain evidence="8">PLFJ-1</strain>
    </source>
</reference>
<name>A0A179FEZ9_PURLI</name>
<feature type="transmembrane region" description="Helical" evidence="6">
    <location>
        <begin position="270"/>
        <end position="287"/>
    </location>
</feature>
<feature type="transmembrane region" description="Helical" evidence="6">
    <location>
        <begin position="180"/>
        <end position="198"/>
    </location>
</feature>
<keyword evidence="2 6" id="KW-0812">Transmembrane</keyword>
<dbReference type="Pfam" id="PF05978">
    <property type="entry name" value="UNC-93"/>
    <property type="match status" value="1"/>
</dbReference>
<dbReference type="GeneID" id="28893398"/>
<feature type="region of interest" description="Disordered" evidence="5">
    <location>
        <begin position="455"/>
        <end position="475"/>
    </location>
</feature>
<feature type="transmembrane region" description="Helical" evidence="6">
    <location>
        <begin position="342"/>
        <end position="366"/>
    </location>
</feature>
<evidence type="ECO:0000313" key="7">
    <source>
        <dbReference type="EMBL" id="KAK4093862.1"/>
    </source>
</evidence>
<feature type="transmembrane region" description="Helical" evidence="6">
    <location>
        <begin position="233"/>
        <end position="250"/>
    </location>
</feature>
<evidence type="ECO:0000256" key="6">
    <source>
        <dbReference type="SAM" id="Phobius"/>
    </source>
</evidence>
<accession>A0A179FEZ9</accession>
<keyword evidence="4 6" id="KW-0472">Membrane</keyword>
<dbReference type="InterPro" id="IPR010291">
    <property type="entry name" value="Ion_channel_UNC-93"/>
</dbReference>
<feature type="transmembrane region" description="Helical" evidence="6">
    <location>
        <begin position="107"/>
        <end position="128"/>
    </location>
</feature>
<feature type="transmembrane region" description="Helical" evidence="6">
    <location>
        <begin position="378"/>
        <end position="398"/>
    </location>
</feature>
<keyword evidence="11" id="KW-1185">Reference proteome</keyword>
<reference evidence="7 11" key="3">
    <citation type="journal article" date="2024" name="Microbiol. Resour. Announc.">
        <title>Genome annotations for the ascomycete fungi Trichoderma harzianum, Trichoderma aggressivum, and Purpureocillium lilacinum.</title>
        <authorList>
            <person name="Beijen E.P.W."/>
            <person name="Ohm R.A."/>
        </authorList>
    </citation>
    <scope>NUCLEOTIDE SEQUENCE [LARGE SCALE GENOMIC DNA]</scope>
    <source>
        <strain evidence="7 11">CBS 150709</strain>
    </source>
</reference>
<gene>
    <name evidence="7" type="ORF">Purlil1_2196</name>
    <name evidence="9" type="ORF">VFPBJ_07458</name>
    <name evidence="8" type="ORF">VFPFJ_11282</name>
</gene>
<dbReference type="Proteomes" id="UP000078340">
    <property type="component" value="Unassembled WGS sequence"/>
</dbReference>
<sequence length="475" mass="52257">MAEGTTKLPFLRRNNPFIQNLIASSCLFCNPGLYLAITLLGAGGGQVTSTAMANTSNGVLYGVFAFSALMAGSVLNTLGPRLTMMFGITGYPLYIGAMWYYDTYSKLWYPIVAGAYLGLTAGCLWTTAAYTANAYAEEKDKGLYRAIQWTSNITGSAIGASVALGLSWNATSLSVPHSVYITFIIIQCLSVSMAFLLLPPDQLRRSDGTALASFEKITLWESLKMTGRLFKDWRIVLMIPTFFIPEMFFPFQSSMNAYAFNLRTRTLNCLLNNLIQIPTTMIMGLLLDSPKIKSRKKRAILGITFDAVWITAAYIAQTIWLASWKFDRKIAGPSIDCTDPAYAGAIVIYMVYAAQYGMFQNVVVYVMGTLTNDPYMSASIAGLFVAWLSTGTAVSFGVDATEQPYENENAAYFALTTLCWPILYFVAWKYTSDTNYFKEETVIAPLHVRPDKAIEGAGSSHGDAEAQLPDTKNDL</sequence>
<reference evidence="7" key="2">
    <citation type="submission" date="2023-11" db="EMBL/GenBank/DDBJ databases">
        <authorList>
            <person name="Beijen E."/>
            <person name="Ohm R.A."/>
        </authorList>
    </citation>
    <scope>NUCLEOTIDE SEQUENCE</scope>
    <source>
        <strain evidence="7">CBS 150709</strain>
    </source>
</reference>
<evidence type="ECO:0000313" key="8">
    <source>
        <dbReference type="EMBL" id="OAQ63918.1"/>
    </source>
</evidence>
<dbReference type="Gene3D" id="1.20.1250.20">
    <property type="entry name" value="MFS general substrate transporter like domains"/>
    <property type="match status" value="1"/>
</dbReference>
<dbReference type="PROSITE" id="PS51257">
    <property type="entry name" value="PROKAR_LIPOPROTEIN"/>
    <property type="match status" value="1"/>
</dbReference>
<dbReference type="OrthoDB" id="196103at2759"/>
<keyword evidence="3 6" id="KW-1133">Transmembrane helix</keyword>
<dbReference type="PANTHER" id="PTHR23294">
    <property type="entry name" value="ET TRANSLATION PRODUCT-RELATED"/>
    <property type="match status" value="1"/>
</dbReference>
<organism evidence="8 10">
    <name type="scientific">Purpureocillium lilacinum</name>
    <name type="common">Paecilomyces lilacinus</name>
    <dbReference type="NCBI Taxonomy" id="33203"/>
    <lineage>
        <taxon>Eukaryota</taxon>
        <taxon>Fungi</taxon>
        <taxon>Dikarya</taxon>
        <taxon>Ascomycota</taxon>
        <taxon>Pezizomycotina</taxon>
        <taxon>Sordariomycetes</taxon>
        <taxon>Hypocreomycetidae</taxon>
        <taxon>Hypocreales</taxon>
        <taxon>Ophiocordycipitaceae</taxon>
        <taxon>Purpureocillium</taxon>
    </lineage>
</organism>
<evidence type="ECO:0000313" key="11">
    <source>
        <dbReference type="Proteomes" id="UP001287286"/>
    </source>
</evidence>
<evidence type="ECO:0000256" key="3">
    <source>
        <dbReference type="ARBA" id="ARBA00022989"/>
    </source>
</evidence>
<comment type="subcellular location">
    <subcellularLocation>
        <location evidence="1">Membrane</location>
        <topology evidence="1">Multi-pass membrane protein</topology>
    </subcellularLocation>
</comment>
<feature type="transmembrane region" description="Helical" evidence="6">
    <location>
        <begin position="149"/>
        <end position="168"/>
    </location>
</feature>
<dbReference type="SUPFAM" id="SSF103473">
    <property type="entry name" value="MFS general substrate transporter"/>
    <property type="match status" value="1"/>
</dbReference>
<dbReference type="RefSeq" id="XP_018173035.1">
    <property type="nucleotide sequence ID" value="XM_018328349.1"/>
</dbReference>
<dbReference type="EMBL" id="LSBH01000006">
    <property type="protein sequence ID" value="OAQ76986.1"/>
    <property type="molecule type" value="Genomic_DNA"/>
</dbReference>
<feature type="transmembrane region" description="Helical" evidence="6">
    <location>
        <begin position="58"/>
        <end position="75"/>
    </location>
</feature>
<evidence type="ECO:0000256" key="4">
    <source>
        <dbReference type="ARBA" id="ARBA00023136"/>
    </source>
</evidence>
<feature type="transmembrane region" description="Helical" evidence="6">
    <location>
        <begin position="21"/>
        <end position="43"/>
    </location>
</feature>